<evidence type="ECO:0000256" key="9">
    <source>
        <dbReference type="SAM" id="Phobius"/>
    </source>
</evidence>
<dbReference type="Pfam" id="PF00989">
    <property type="entry name" value="PAS"/>
    <property type="match status" value="1"/>
</dbReference>
<feature type="transmembrane region" description="Helical" evidence="9">
    <location>
        <begin position="26"/>
        <end position="44"/>
    </location>
</feature>
<comment type="catalytic activity">
    <reaction evidence="1">
        <text>ATP + protein L-histidine = ADP + protein N-phospho-L-histidine.</text>
        <dbReference type="EC" id="2.7.13.3"/>
    </reaction>
</comment>
<dbReference type="PROSITE" id="PS50109">
    <property type="entry name" value="HIS_KIN"/>
    <property type="match status" value="1"/>
</dbReference>
<dbReference type="Pfam" id="PF02518">
    <property type="entry name" value="HATPase_c"/>
    <property type="match status" value="1"/>
</dbReference>
<evidence type="ECO:0000259" key="12">
    <source>
        <dbReference type="PROSITE" id="PS50112"/>
    </source>
</evidence>
<dbReference type="PRINTS" id="PR00344">
    <property type="entry name" value="BCTRLSENSOR"/>
</dbReference>
<dbReference type="PANTHER" id="PTHR43547:SF2">
    <property type="entry name" value="HYBRID SIGNAL TRANSDUCTION HISTIDINE KINASE C"/>
    <property type="match status" value="1"/>
</dbReference>
<gene>
    <name evidence="13" type="ORF">HNO88_002917</name>
</gene>
<dbReference type="RefSeq" id="WP_184246729.1">
    <property type="nucleotide sequence ID" value="NZ_JACHLR010000012.1"/>
</dbReference>
<evidence type="ECO:0000256" key="8">
    <source>
        <dbReference type="PROSITE-ProRule" id="PRU00169"/>
    </source>
</evidence>
<dbReference type="InterPro" id="IPR000014">
    <property type="entry name" value="PAS"/>
</dbReference>
<dbReference type="InterPro" id="IPR013767">
    <property type="entry name" value="PAS_fold"/>
</dbReference>
<dbReference type="SUPFAM" id="SSF55785">
    <property type="entry name" value="PYP-like sensor domain (PAS domain)"/>
    <property type="match status" value="1"/>
</dbReference>
<dbReference type="InterPro" id="IPR003594">
    <property type="entry name" value="HATPase_dom"/>
</dbReference>
<dbReference type="AlphaFoldDB" id="A0A7W7KCB6"/>
<evidence type="ECO:0000259" key="11">
    <source>
        <dbReference type="PROSITE" id="PS50110"/>
    </source>
</evidence>
<dbReference type="GO" id="GO:0000155">
    <property type="term" value="F:phosphorelay sensor kinase activity"/>
    <property type="evidence" value="ECO:0007669"/>
    <property type="project" value="InterPro"/>
</dbReference>
<dbReference type="PROSITE" id="PS50110">
    <property type="entry name" value="RESPONSE_REGULATORY"/>
    <property type="match status" value="1"/>
</dbReference>
<evidence type="ECO:0000256" key="4">
    <source>
        <dbReference type="ARBA" id="ARBA00022679"/>
    </source>
</evidence>
<keyword evidence="3 8" id="KW-0597">Phosphoprotein</keyword>
<accession>A0A7W7KCB6</accession>
<dbReference type="Proteomes" id="UP000555448">
    <property type="component" value="Unassembled WGS sequence"/>
</dbReference>
<dbReference type="PANTHER" id="PTHR43547">
    <property type="entry name" value="TWO-COMPONENT HISTIDINE KINASE"/>
    <property type="match status" value="1"/>
</dbReference>
<proteinExistence type="predicted"/>
<feature type="transmembrane region" description="Helical" evidence="9">
    <location>
        <begin position="201"/>
        <end position="221"/>
    </location>
</feature>
<feature type="domain" description="PAS" evidence="12">
    <location>
        <begin position="237"/>
        <end position="290"/>
    </location>
</feature>
<dbReference type="Pfam" id="PF00512">
    <property type="entry name" value="HisKA"/>
    <property type="match status" value="1"/>
</dbReference>
<comment type="caution">
    <text evidence="13">The sequence shown here is derived from an EMBL/GenBank/DDBJ whole genome shotgun (WGS) entry which is preliminary data.</text>
</comment>
<keyword evidence="4" id="KW-0808">Transferase</keyword>
<evidence type="ECO:0000256" key="5">
    <source>
        <dbReference type="ARBA" id="ARBA00022777"/>
    </source>
</evidence>
<evidence type="ECO:0000259" key="10">
    <source>
        <dbReference type="PROSITE" id="PS50109"/>
    </source>
</evidence>
<dbReference type="InterPro" id="IPR007891">
    <property type="entry name" value="CHASE3"/>
</dbReference>
<dbReference type="CDD" id="cd00130">
    <property type="entry name" value="PAS"/>
    <property type="match status" value="1"/>
</dbReference>
<dbReference type="Gene3D" id="3.30.565.10">
    <property type="entry name" value="Histidine kinase-like ATPase, C-terminal domain"/>
    <property type="match status" value="1"/>
</dbReference>
<dbReference type="SUPFAM" id="SSF47384">
    <property type="entry name" value="Homodimeric domain of signal transducing histidine kinase"/>
    <property type="match status" value="1"/>
</dbReference>
<sequence>MTAPTAPTDAAPAFAHPAHPPLMPGYLVLAVLVPAILIAFGFWLDGEYGRMRQTGDLVTQVSGRHVRALRLVGSLRKAETAQRGFVITRDPSFLQKYEPARAEILGELDGLQRSAGTSEYRTRMAEMRRLITAKFAEMDEVLSLLRRRGQASAQARVSGGQGQVLMNRIEAQLEALIAEDVRQLDLGRAAYWDRTYRSRSIVWLLIAMISATMLGSMLAMWKTRRERWSVMVAEADASARNRAILNSTSDAIVILNPSGTIENVNAAARSVLGYEPAELRRRDVSVVLDIADGDGSFHERIGLSGGKLQRTLFLDRHARTRDGRVVPVDVALGLMPVPDGLHIVASIRDISHRREIERIKDDFIATVSHELRTPLTSVVGSLGLLRGGAAGDLPEAAQQLVEIAENNARRLIRLTNDILDLEKFGSGRMALEMQPTDLIAVIHQAVIECEVTAAAKNVTLRTEFGEDSCAVEADRQRLLQVAANLLSNAVRHTPEHSTVTVRLSLEEDRALVQVCDEGPGVPASYREHIFDRFVQAPTSGSVGGTGLGLAIAREIIHRHGGTIWVENAPGGGACFGFALPCVQAETTPCTPQEESVATPAPLGSPTAHCPTVLQIDDDEDLVKVVAASLSGEARVIRANGLVSARAILEVELPDLVILDIGLPDGSGLDILPLLVKADGTPLPTIVFSAQDFPLDAGGPVDAVLVKSRSTLPTLRATVQRILRERERP</sequence>
<reference evidence="13 14" key="1">
    <citation type="submission" date="2020-08" db="EMBL/GenBank/DDBJ databases">
        <title>Functional genomics of gut bacteria from endangered species of beetles.</title>
        <authorList>
            <person name="Carlos-Shanley C."/>
        </authorList>
    </citation>
    <scope>NUCLEOTIDE SEQUENCE [LARGE SCALE GENOMIC DNA]</scope>
    <source>
        <strain evidence="13 14">S00245</strain>
    </source>
</reference>
<dbReference type="PROSITE" id="PS50112">
    <property type="entry name" value="PAS"/>
    <property type="match status" value="1"/>
</dbReference>
<evidence type="ECO:0000313" key="13">
    <source>
        <dbReference type="EMBL" id="MBB4859588.1"/>
    </source>
</evidence>
<dbReference type="InterPro" id="IPR001789">
    <property type="entry name" value="Sig_transdc_resp-reg_receiver"/>
</dbReference>
<dbReference type="FunFam" id="3.30.565.10:FF:000006">
    <property type="entry name" value="Sensor histidine kinase WalK"/>
    <property type="match status" value="1"/>
</dbReference>
<dbReference type="SUPFAM" id="SSF55874">
    <property type="entry name" value="ATPase domain of HSP90 chaperone/DNA topoisomerase II/histidine kinase"/>
    <property type="match status" value="1"/>
</dbReference>
<dbReference type="SUPFAM" id="SSF52172">
    <property type="entry name" value="CheY-like"/>
    <property type="match status" value="1"/>
</dbReference>
<keyword evidence="6" id="KW-0902">Two-component regulatory system</keyword>
<dbReference type="EMBL" id="JACHLR010000012">
    <property type="protein sequence ID" value="MBB4859588.1"/>
    <property type="molecule type" value="Genomic_DNA"/>
</dbReference>
<dbReference type="CDD" id="cd00075">
    <property type="entry name" value="HATPase"/>
    <property type="match status" value="1"/>
</dbReference>
<dbReference type="CDD" id="cd19410">
    <property type="entry name" value="HK9-like_sensor"/>
    <property type="match status" value="1"/>
</dbReference>
<name>A0A7W7KCB6_9SPHN</name>
<dbReference type="InterPro" id="IPR036097">
    <property type="entry name" value="HisK_dim/P_sf"/>
</dbReference>
<dbReference type="FunFam" id="1.10.287.130:FF:000001">
    <property type="entry name" value="Two-component sensor histidine kinase"/>
    <property type="match status" value="1"/>
</dbReference>
<dbReference type="CDD" id="cd00082">
    <property type="entry name" value="HisKA"/>
    <property type="match status" value="1"/>
</dbReference>
<dbReference type="Gene3D" id="3.30.450.20">
    <property type="entry name" value="PAS domain"/>
    <property type="match status" value="1"/>
</dbReference>
<dbReference type="GO" id="GO:0006355">
    <property type="term" value="P:regulation of DNA-templated transcription"/>
    <property type="evidence" value="ECO:0007669"/>
    <property type="project" value="InterPro"/>
</dbReference>
<feature type="domain" description="Response regulatory" evidence="11">
    <location>
        <begin position="611"/>
        <end position="721"/>
    </location>
</feature>
<evidence type="ECO:0000313" key="14">
    <source>
        <dbReference type="Proteomes" id="UP000555448"/>
    </source>
</evidence>
<dbReference type="SMART" id="SM00091">
    <property type="entry name" value="PAS"/>
    <property type="match status" value="1"/>
</dbReference>
<evidence type="ECO:0000256" key="7">
    <source>
        <dbReference type="ARBA" id="ARBA00023136"/>
    </source>
</evidence>
<dbReference type="InterPro" id="IPR036890">
    <property type="entry name" value="HATPase_C_sf"/>
</dbReference>
<dbReference type="SMART" id="SM00448">
    <property type="entry name" value="REC"/>
    <property type="match status" value="1"/>
</dbReference>
<dbReference type="NCBIfam" id="TIGR00229">
    <property type="entry name" value="sensory_box"/>
    <property type="match status" value="1"/>
</dbReference>
<feature type="domain" description="Histidine kinase" evidence="10">
    <location>
        <begin position="366"/>
        <end position="583"/>
    </location>
</feature>
<dbReference type="EC" id="2.7.13.3" evidence="2"/>
<keyword evidence="9" id="KW-0812">Transmembrane</keyword>
<dbReference type="InterPro" id="IPR003661">
    <property type="entry name" value="HisK_dim/P_dom"/>
</dbReference>
<protein>
    <recommendedName>
        <fullName evidence="2">histidine kinase</fullName>
        <ecNumber evidence="2">2.7.13.3</ecNumber>
    </recommendedName>
</protein>
<dbReference type="Gene3D" id="3.40.50.2300">
    <property type="match status" value="1"/>
</dbReference>
<organism evidence="13 14">
    <name type="scientific">Novosphingobium chloroacetimidivorans</name>
    <dbReference type="NCBI Taxonomy" id="1428314"/>
    <lineage>
        <taxon>Bacteria</taxon>
        <taxon>Pseudomonadati</taxon>
        <taxon>Pseudomonadota</taxon>
        <taxon>Alphaproteobacteria</taxon>
        <taxon>Sphingomonadales</taxon>
        <taxon>Sphingomonadaceae</taxon>
        <taxon>Novosphingobium</taxon>
    </lineage>
</organism>
<dbReference type="Gene3D" id="1.10.287.130">
    <property type="match status" value="1"/>
</dbReference>
<keyword evidence="14" id="KW-1185">Reference proteome</keyword>
<dbReference type="InterPro" id="IPR005467">
    <property type="entry name" value="His_kinase_dom"/>
</dbReference>
<dbReference type="Pfam" id="PF05227">
    <property type="entry name" value="CHASE3"/>
    <property type="match status" value="1"/>
</dbReference>
<evidence type="ECO:0000256" key="1">
    <source>
        <dbReference type="ARBA" id="ARBA00000085"/>
    </source>
</evidence>
<dbReference type="InterPro" id="IPR035965">
    <property type="entry name" value="PAS-like_dom_sf"/>
</dbReference>
<dbReference type="InterPro" id="IPR011006">
    <property type="entry name" value="CheY-like_superfamily"/>
</dbReference>
<dbReference type="SMART" id="SM00387">
    <property type="entry name" value="HATPase_c"/>
    <property type="match status" value="1"/>
</dbReference>
<dbReference type="SMART" id="SM00388">
    <property type="entry name" value="HisKA"/>
    <property type="match status" value="1"/>
</dbReference>
<keyword evidence="7 9" id="KW-0472">Membrane</keyword>
<evidence type="ECO:0000256" key="6">
    <source>
        <dbReference type="ARBA" id="ARBA00023012"/>
    </source>
</evidence>
<keyword evidence="9" id="KW-1133">Transmembrane helix</keyword>
<evidence type="ECO:0000256" key="2">
    <source>
        <dbReference type="ARBA" id="ARBA00012438"/>
    </source>
</evidence>
<keyword evidence="5" id="KW-0418">Kinase</keyword>
<evidence type="ECO:0000256" key="3">
    <source>
        <dbReference type="ARBA" id="ARBA00022553"/>
    </source>
</evidence>
<dbReference type="InterPro" id="IPR004358">
    <property type="entry name" value="Sig_transdc_His_kin-like_C"/>
</dbReference>
<feature type="modified residue" description="4-aspartylphosphate" evidence="8">
    <location>
        <position position="659"/>
    </location>
</feature>
<dbReference type="Pfam" id="PF00072">
    <property type="entry name" value="Response_reg"/>
    <property type="match status" value="1"/>
</dbReference>